<dbReference type="RefSeq" id="WP_021087141.1">
    <property type="nucleotide sequence ID" value="NZ_ANNG01000007.1"/>
</dbReference>
<dbReference type="InterPro" id="IPR006528">
    <property type="entry name" value="Phage_head_morphogenesis_dom"/>
</dbReference>
<dbReference type="Proteomes" id="UP000016620">
    <property type="component" value="Unassembled WGS sequence"/>
</dbReference>
<sequence length="483" mass="54668">MKPFNQLIAELEVARSLLHERIKNGLSKKVAKFYDDMIADLQAQILKKKNVTNNLAQTISDLKQSLKTPDLRKDFLMLAQNEQDHLLDYNELAGFNLFSSVLPESSIERLVDSAQLEGATVKAWNNGLNADQKKRLERELKIGVSLGETTPMLAQRIAQALQKSKRDATSIALTGAGAIVSEIRQAFFEANDDVIKCYKYQATLDTRTSELCRAYDGLMWDKDYKPIGHDFPFRKPRVNTHFNCRSVIIPVTKSWDELGIEGMDSASDRTRSSMNGYVPQDMTFNDWLKTQSPETIEKTLGKGRAELFMQGKITMRDLITQQGRSVNLSDLSSLSARTRASNKLKAMFADVDFTKAGYRQPLKEPLTLATLSPRTISKLKAQGIETDGKLKVATQRELLHGMRLKKIKDGNALSAEQFFDMPLNLTEDNLYYGKDEMGNDTINFFWESDNELCYAYFKDKGILQTYGKTKVQTIKRYKAIKGS</sequence>
<dbReference type="Pfam" id="PF04233">
    <property type="entry name" value="Phage_Mu_F"/>
    <property type="match status" value="1"/>
</dbReference>
<dbReference type="NCBIfam" id="TIGR01641">
    <property type="entry name" value="phageSPP1_gp7"/>
    <property type="match status" value="1"/>
</dbReference>
<evidence type="ECO:0000259" key="1">
    <source>
        <dbReference type="Pfam" id="PF04233"/>
    </source>
</evidence>
<dbReference type="AlphaFoldDB" id="U2F1F0"/>
<proteinExistence type="predicted"/>
<comment type="caution">
    <text evidence="2">The sequence shown here is derived from an EMBL/GenBank/DDBJ whole genome shotgun (WGS) entry which is preliminary data.</text>
</comment>
<gene>
    <name evidence="2" type="ORF">UNSWCS_1901</name>
</gene>
<reference evidence="2 3" key="1">
    <citation type="journal article" date="2013" name="BMC Genomics">
        <title>Comparative genomics of Campylobacter concisus isolates reveals genetic diversity and provides insights into disease association.</title>
        <authorList>
            <person name="Deshpande N.P."/>
            <person name="Kaakoush N.O."/>
            <person name="Wilkins M.R."/>
            <person name="Mitchell H.M."/>
        </authorList>
    </citation>
    <scope>NUCLEOTIDE SEQUENCE [LARGE SCALE GENOMIC DNA]</scope>
    <source>
        <strain evidence="2 3">UNSWCS</strain>
    </source>
</reference>
<accession>U2F1F0</accession>
<evidence type="ECO:0000313" key="3">
    <source>
        <dbReference type="Proteomes" id="UP000016620"/>
    </source>
</evidence>
<organism evidence="2 3">
    <name type="scientific">Campylobacter concisus UNSWCS</name>
    <dbReference type="NCBI Taxonomy" id="1242968"/>
    <lineage>
        <taxon>Bacteria</taxon>
        <taxon>Pseudomonadati</taxon>
        <taxon>Campylobacterota</taxon>
        <taxon>Epsilonproteobacteria</taxon>
        <taxon>Campylobacterales</taxon>
        <taxon>Campylobacteraceae</taxon>
        <taxon>Campylobacter</taxon>
    </lineage>
</organism>
<dbReference type="EMBL" id="ANNG01000007">
    <property type="protein sequence ID" value="ERJ30311.1"/>
    <property type="molecule type" value="Genomic_DNA"/>
</dbReference>
<feature type="domain" description="Phage head morphogenesis" evidence="1">
    <location>
        <begin position="136"/>
        <end position="249"/>
    </location>
</feature>
<protein>
    <recommendedName>
        <fullName evidence="1">Phage head morphogenesis domain-containing protein</fullName>
    </recommendedName>
</protein>
<dbReference type="PATRIC" id="fig|1242968.3.peg.471"/>
<name>U2F1F0_9BACT</name>
<evidence type="ECO:0000313" key="2">
    <source>
        <dbReference type="EMBL" id="ERJ30311.1"/>
    </source>
</evidence>